<dbReference type="InterPro" id="IPR016035">
    <property type="entry name" value="Acyl_Trfase/lysoPLipase"/>
</dbReference>
<dbReference type="InParanoid" id="B3RUZ7"/>
<dbReference type="GeneID" id="6753160"/>
<dbReference type="CDD" id="cd07211">
    <property type="entry name" value="Pat_PNPLA8"/>
    <property type="match status" value="1"/>
</dbReference>
<dbReference type="InterPro" id="IPR002641">
    <property type="entry name" value="PNPLA_dom"/>
</dbReference>
<dbReference type="PhylomeDB" id="B3RUZ7"/>
<dbReference type="GO" id="GO:0016042">
    <property type="term" value="P:lipid catabolic process"/>
    <property type="evidence" value="ECO:0007669"/>
    <property type="project" value="UniProtKB-UniRule"/>
</dbReference>
<feature type="non-terminal residue" evidence="6">
    <location>
        <position position="1"/>
    </location>
</feature>
<feature type="non-terminal residue" evidence="6">
    <location>
        <position position="337"/>
    </location>
</feature>
<keyword evidence="7" id="KW-1185">Reference proteome</keyword>
<dbReference type="InterPro" id="IPR045217">
    <property type="entry name" value="PNPLA8-like"/>
</dbReference>
<dbReference type="Gene3D" id="3.40.1090.10">
    <property type="entry name" value="Cytosolic phospholipase A2 catalytic domain"/>
    <property type="match status" value="1"/>
</dbReference>
<dbReference type="eggNOG" id="KOG4231">
    <property type="taxonomic scope" value="Eukaryota"/>
</dbReference>
<dbReference type="RefSeq" id="XP_002111947.1">
    <property type="nucleotide sequence ID" value="XM_002111911.1"/>
</dbReference>
<dbReference type="CTD" id="6753160"/>
<dbReference type="PANTHER" id="PTHR24185">
    <property type="entry name" value="CALCIUM-INDEPENDENT PHOSPHOLIPASE A2-GAMMA"/>
    <property type="match status" value="1"/>
</dbReference>
<evidence type="ECO:0000259" key="5">
    <source>
        <dbReference type="PROSITE" id="PS51635"/>
    </source>
</evidence>
<evidence type="ECO:0000256" key="4">
    <source>
        <dbReference type="PROSITE-ProRule" id="PRU01161"/>
    </source>
</evidence>
<evidence type="ECO:0000256" key="2">
    <source>
        <dbReference type="ARBA" id="ARBA00022963"/>
    </source>
</evidence>
<dbReference type="GO" id="GO:0016020">
    <property type="term" value="C:membrane"/>
    <property type="evidence" value="ECO:0000318"/>
    <property type="project" value="GO_Central"/>
</dbReference>
<evidence type="ECO:0000313" key="7">
    <source>
        <dbReference type="Proteomes" id="UP000009022"/>
    </source>
</evidence>
<feature type="short sequence motif" description="DGA/G" evidence="4">
    <location>
        <begin position="211"/>
        <end position="213"/>
    </location>
</feature>
<keyword evidence="3 4" id="KW-0443">Lipid metabolism</keyword>
<protein>
    <recommendedName>
        <fullName evidence="5">PNPLA domain-containing protein</fullName>
    </recommendedName>
</protein>
<dbReference type="PROSITE" id="PS51635">
    <property type="entry name" value="PNPLA"/>
    <property type="match status" value="1"/>
</dbReference>
<dbReference type="Pfam" id="PF01734">
    <property type="entry name" value="Patatin"/>
    <property type="match status" value="1"/>
</dbReference>
<dbReference type="STRING" id="10228.B3RUZ7"/>
<evidence type="ECO:0000256" key="1">
    <source>
        <dbReference type="ARBA" id="ARBA00022801"/>
    </source>
</evidence>
<name>B3RUZ7_TRIAD</name>
<keyword evidence="1 4" id="KW-0378">Hydrolase</keyword>
<dbReference type="Proteomes" id="UP000009022">
    <property type="component" value="Unassembled WGS sequence"/>
</dbReference>
<gene>
    <name evidence="6" type="ORF">TRIADDRAFT_3592</name>
</gene>
<feature type="active site" description="Nucleophile" evidence="4">
    <location>
        <position position="67"/>
    </location>
</feature>
<dbReference type="OrthoDB" id="630895at2759"/>
<sequence length="337" mass="37356">DPPLLGHLRLSLMLIGAPDSTHRDGIKILAIDGGGMRGLVAIDILKKIEAECGKPAYQLFDYICGTSTGAVISFLLGLVHQSASSCENDYKNLSKAIFKRNLVFGTSMLFLNQSYYDTDILEKAMKEKMGFKHQLIQTISIPNTPKVAAIATHVSGPRPVPFVFRNYCHKQTAIPYYPGTYNVRPWEAVRASAAAPGYFQEYKIGNNVFLDGGLVSNNPAAVALHECKLLWPDTPIKCLVSLGTGYYCPSSDQEVKFDGSLSNKFKIIIDSATDTLKIHNVLKDILPAGAYYRFNPPLSRQVAINESREDFLKQMQEDTQSYIKRKANEIGRVNTLL</sequence>
<dbReference type="AlphaFoldDB" id="B3RUZ7"/>
<dbReference type="HOGENOM" id="CLU_000288_144_7_1"/>
<feature type="short sequence motif" description="GXSXG" evidence="4">
    <location>
        <begin position="65"/>
        <end position="69"/>
    </location>
</feature>
<proteinExistence type="predicted"/>
<dbReference type="OMA" id="GSHKHKL"/>
<dbReference type="EMBL" id="DS985244">
    <property type="protein sequence ID" value="EDV25914.1"/>
    <property type="molecule type" value="Genomic_DNA"/>
</dbReference>
<feature type="short sequence motif" description="GXGXXG" evidence="4">
    <location>
        <begin position="33"/>
        <end position="38"/>
    </location>
</feature>
<feature type="domain" description="PNPLA" evidence="5">
    <location>
        <begin position="29"/>
        <end position="224"/>
    </location>
</feature>
<dbReference type="PANTHER" id="PTHR24185:SF1">
    <property type="entry name" value="CALCIUM-INDEPENDENT PHOSPHOLIPASE A2-GAMMA"/>
    <property type="match status" value="1"/>
</dbReference>
<evidence type="ECO:0000313" key="6">
    <source>
        <dbReference type="EMBL" id="EDV25914.1"/>
    </source>
</evidence>
<dbReference type="SUPFAM" id="SSF52151">
    <property type="entry name" value="FabD/lysophospholipase-like"/>
    <property type="match status" value="1"/>
</dbReference>
<feature type="active site" description="Proton acceptor" evidence="4">
    <location>
        <position position="211"/>
    </location>
</feature>
<keyword evidence="2 4" id="KW-0442">Lipid degradation</keyword>
<dbReference type="GO" id="GO:0019369">
    <property type="term" value="P:arachidonate metabolic process"/>
    <property type="evidence" value="ECO:0000318"/>
    <property type="project" value="GO_Central"/>
</dbReference>
<reference evidence="6 7" key="1">
    <citation type="journal article" date="2008" name="Nature">
        <title>The Trichoplax genome and the nature of placozoans.</title>
        <authorList>
            <person name="Srivastava M."/>
            <person name="Begovic E."/>
            <person name="Chapman J."/>
            <person name="Putnam N.H."/>
            <person name="Hellsten U."/>
            <person name="Kawashima T."/>
            <person name="Kuo A."/>
            <person name="Mitros T."/>
            <person name="Salamov A."/>
            <person name="Carpenter M.L."/>
            <person name="Signorovitch A.Y."/>
            <person name="Moreno M.A."/>
            <person name="Kamm K."/>
            <person name="Grimwood J."/>
            <person name="Schmutz J."/>
            <person name="Shapiro H."/>
            <person name="Grigoriev I.V."/>
            <person name="Buss L.W."/>
            <person name="Schierwater B."/>
            <person name="Dellaporta S.L."/>
            <person name="Rokhsar D.S."/>
        </authorList>
    </citation>
    <scope>NUCLEOTIDE SEQUENCE [LARGE SCALE GENOMIC DNA]</scope>
    <source>
        <strain evidence="6 7">Grell-BS-1999</strain>
    </source>
</reference>
<dbReference type="KEGG" id="tad:TRIADDRAFT_3592"/>
<evidence type="ECO:0000256" key="3">
    <source>
        <dbReference type="ARBA" id="ARBA00023098"/>
    </source>
</evidence>
<dbReference type="GO" id="GO:0047499">
    <property type="term" value="F:calcium-independent phospholipase A2 activity"/>
    <property type="evidence" value="ECO:0000318"/>
    <property type="project" value="GO_Central"/>
</dbReference>
<organism evidence="6 7">
    <name type="scientific">Trichoplax adhaerens</name>
    <name type="common">Trichoplax reptans</name>
    <dbReference type="NCBI Taxonomy" id="10228"/>
    <lineage>
        <taxon>Eukaryota</taxon>
        <taxon>Metazoa</taxon>
        <taxon>Placozoa</taxon>
        <taxon>Uniplacotomia</taxon>
        <taxon>Trichoplacea</taxon>
        <taxon>Trichoplacidae</taxon>
        <taxon>Trichoplax</taxon>
    </lineage>
</organism>
<accession>B3RUZ7</accession>